<dbReference type="Proteomes" id="UP000887566">
    <property type="component" value="Unplaced"/>
</dbReference>
<dbReference type="AlphaFoldDB" id="A0A914XIA8"/>
<proteinExistence type="predicted"/>
<evidence type="ECO:0000256" key="1">
    <source>
        <dbReference type="SAM" id="MobiDB-lite"/>
    </source>
</evidence>
<dbReference type="WBParaSite" id="PSAMB.scaffold881size39522.g9362.t1">
    <property type="protein sequence ID" value="PSAMB.scaffold881size39522.g9362.t1"/>
    <property type="gene ID" value="PSAMB.scaffold881size39522.g9362"/>
</dbReference>
<evidence type="ECO:0000313" key="2">
    <source>
        <dbReference type="Proteomes" id="UP000887566"/>
    </source>
</evidence>
<keyword evidence="2" id="KW-1185">Reference proteome</keyword>
<accession>A0A914XIA8</accession>
<sequence length="177" mass="19391">MSQNRDETALYTSAAPAVPNDYVSPTMAAARRRTGQAGGRGSNGSLFGSRNSTTAQRSEGAGSAFRCAIERRRRSTGRALIHGYLLYVGRLSHASAAPESIDAPIVAADGPLRHIRRPQTLESALCRRRSQSVGRRCYAAQARKRDRLGRERRYATAKLTTKTSRNALQFDRRAEGL</sequence>
<evidence type="ECO:0000313" key="3">
    <source>
        <dbReference type="WBParaSite" id="PSAMB.scaffold881size39522.g9362.t1"/>
    </source>
</evidence>
<protein>
    <submittedName>
        <fullName evidence="3">Uncharacterized protein</fullName>
    </submittedName>
</protein>
<reference evidence="3" key="1">
    <citation type="submission" date="2022-11" db="UniProtKB">
        <authorList>
            <consortium name="WormBaseParasite"/>
        </authorList>
    </citation>
    <scope>IDENTIFICATION</scope>
</reference>
<organism evidence="2 3">
    <name type="scientific">Plectus sambesii</name>
    <dbReference type="NCBI Taxonomy" id="2011161"/>
    <lineage>
        <taxon>Eukaryota</taxon>
        <taxon>Metazoa</taxon>
        <taxon>Ecdysozoa</taxon>
        <taxon>Nematoda</taxon>
        <taxon>Chromadorea</taxon>
        <taxon>Plectida</taxon>
        <taxon>Plectina</taxon>
        <taxon>Plectoidea</taxon>
        <taxon>Plectidae</taxon>
        <taxon>Plectus</taxon>
    </lineage>
</organism>
<name>A0A914XIA8_9BILA</name>
<feature type="region of interest" description="Disordered" evidence="1">
    <location>
        <begin position="1"/>
        <end position="63"/>
    </location>
</feature>
<feature type="compositionally biased region" description="Polar residues" evidence="1">
    <location>
        <begin position="43"/>
        <end position="57"/>
    </location>
</feature>